<dbReference type="EMBL" id="CP162602">
    <property type="protein sequence ID" value="XDK26762.1"/>
    <property type="molecule type" value="Genomic_DNA"/>
</dbReference>
<dbReference type="AlphaFoldDB" id="A0AB39HJ81"/>
<evidence type="ECO:0000313" key="1">
    <source>
        <dbReference type="EMBL" id="XDK26762.1"/>
    </source>
</evidence>
<dbReference type="Gene3D" id="3.60.60.10">
    <property type="entry name" value="Penicillin V Acylase, Chain A"/>
    <property type="match status" value="1"/>
</dbReference>
<gene>
    <name evidence="1" type="ORF">AB0763_13300</name>
</gene>
<protein>
    <submittedName>
        <fullName evidence="1">NRDE family protein</fullName>
    </submittedName>
</protein>
<proteinExistence type="predicted"/>
<dbReference type="Pfam" id="PF05742">
    <property type="entry name" value="TANGO2"/>
    <property type="match status" value="1"/>
</dbReference>
<accession>A0AB39HJ81</accession>
<dbReference type="PANTHER" id="PTHR17985:SF8">
    <property type="entry name" value="TRANSPORT AND GOLGI ORGANIZATION PROTEIN 2 HOMOLOG"/>
    <property type="match status" value="1"/>
</dbReference>
<dbReference type="RefSeq" id="WP_306099677.1">
    <property type="nucleotide sequence ID" value="NZ_CP162602.1"/>
</dbReference>
<organism evidence="1">
    <name type="scientific">Vibrio sp. HB236076</name>
    <dbReference type="NCBI Taxonomy" id="3232307"/>
    <lineage>
        <taxon>Bacteria</taxon>
        <taxon>Pseudomonadati</taxon>
        <taxon>Pseudomonadota</taxon>
        <taxon>Gammaproteobacteria</taxon>
        <taxon>Vibrionales</taxon>
        <taxon>Vibrionaceae</taxon>
        <taxon>Vibrio</taxon>
    </lineage>
</organism>
<reference evidence="1" key="1">
    <citation type="submission" date="2024-07" db="EMBL/GenBank/DDBJ databases">
        <title>Genome Analysis of a Potential Novel Vibrio Species Secreting pH- and Thermo-stable Alginate Lyase and its Application in Producing Alginate Oligosaccharides.</title>
        <authorList>
            <person name="Huang H."/>
            <person name="Bao K."/>
        </authorList>
    </citation>
    <scope>NUCLEOTIDE SEQUENCE</scope>
    <source>
        <strain evidence="1">HB236076</strain>
        <plasmid evidence="1">p-HB236076</plasmid>
    </source>
</reference>
<sequence>MCTASWLVDNGAFHLFFNRDEQIDRVIATPPNYHQSPDGTQWVMPIDPQGGGSWIGVNEYGIALCLLNFYQGQTPQGPLVSRGQLVKTFIQHQSVDGLIKAFKQLDLSHYAPFTFVLFAPTQSPLAHNVRAMQWDGHSLCDSVAASPVSSSGYRYEEVIQFRRQHYTQHVLPNPTVAAHIDFHRHRSELSYLGPNLQRNDAKTVSFTHICIDQSHITMDYQDADSEAITRCSMRLKKHKDTEKRHVVG</sequence>
<dbReference type="PANTHER" id="PTHR17985">
    <property type="entry name" value="SER/THR-RICH PROTEIN T10 IN DGCR REGION"/>
    <property type="match status" value="1"/>
</dbReference>
<name>A0AB39HJ81_9VIBR</name>
<keyword evidence="1" id="KW-0614">Plasmid</keyword>
<geneLocation type="plasmid" evidence="1">
    <name>p-HB236076</name>
</geneLocation>
<dbReference type="InterPro" id="IPR008551">
    <property type="entry name" value="TANGO2"/>
</dbReference>
<dbReference type="KEGG" id="vih:AB0763_13300"/>